<evidence type="ECO:0000256" key="4">
    <source>
        <dbReference type="ARBA" id="ARBA00023239"/>
    </source>
</evidence>
<comment type="similarity">
    <text evidence="5">Belongs to the mandelate racemase/muconate lactonizing enzyme family. MenC type 1 subfamily.</text>
</comment>
<evidence type="ECO:0000259" key="7">
    <source>
        <dbReference type="SMART" id="SM00922"/>
    </source>
</evidence>
<comment type="pathway">
    <text evidence="5">Quinol/quinone metabolism; 1,4-dihydroxy-2-naphthoate biosynthesis; 1,4-dihydroxy-2-naphthoate from chorismate: step 4/7.</text>
</comment>
<dbReference type="UniPathway" id="UPA01057">
    <property type="reaction ID" value="UER00165"/>
</dbReference>
<dbReference type="SMART" id="SM00922">
    <property type="entry name" value="MR_MLE"/>
    <property type="match status" value="1"/>
</dbReference>
<dbReference type="GO" id="GO:0009063">
    <property type="term" value="P:amino acid catabolic process"/>
    <property type="evidence" value="ECO:0007669"/>
    <property type="project" value="InterPro"/>
</dbReference>
<evidence type="ECO:0000256" key="1">
    <source>
        <dbReference type="ARBA" id="ARBA00022723"/>
    </source>
</evidence>
<dbReference type="GO" id="GO:0006518">
    <property type="term" value="P:peptide metabolic process"/>
    <property type="evidence" value="ECO:0007669"/>
    <property type="project" value="UniProtKB-ARBA"/>
</dbReference>
<dbReference type="Gene3D" id="3.30.390.10">
    <property type="entry name" value="Enolase-like, N-terminal domain"/>
    <property type="match status" value="1"/>
</dbReference>
<keyword evidence="3" id="KW-0413">Isomerase</keyword>
<dbReference type="InterPro" id="IPR010196">
    <property type="entry name" value="OSB_synthase_MenC1"/>
</dbReference>
<dbReference type="RefSeq" id="WP_012873455.1">
    <property type="nucleotide sequence ID" value="NC_013524.1"/>
</dbReference>
<dbReference type="InterPro" id="IPR036849">
    <property type="entry name" value="Enolase-like_C_sf"/>
</dbReference>
<feature type="domain" description="Mandelate racemase/muconate lactonizing enzyme C-terminal" evidence="7">
    <location>
        <begin position="141"/>
        <end position="239"/>
    </location>
</feature>
<dbReference type="eggNOG" id="COG4948">
    <property type="taxonomic scope" value="Bacteria"/>
</dbReference>
<dbReference type="CDD" id="cd03320">
    <property type="entry name" value="OSBS"/>
    <property type="match status" value="1"/>
</dbReference>
<dbReference type="SFLD" id="SFLDG00180">
    <property type="entry name" value="muconate_cycloisomerase"/>
    <property type="match status" value="1"/>
</dbReference>
<dbReference type="SFLD" id="SFLDF00009">
    <property type="entry name" value="o-succinylbenzoate_synthase"/>
    <property type="match status" value="1"/>
</dbReference>
<dbReference type="PANTHER" id="PTHR48073:SF2">
    <property type="entry name" value="O-SUCCINYLBENZOATE SYNTHASE"/>
    <property type="match status" value="1"/>
</dbReference>
<dbReference type="KEGG" id="sti:Sthe_3017"/>
<dbReference type="FunCoup" id="D1C9C7">
    <property type="interactions" value="137"/>
</dbReference>
<name>D1C9C7_SPHTD</name>
<evidence type="ECO:0000256" key="5">
    <source>
        <dbReference type="HAMAP-Rule" id="MF_00470"/>
    </source>
</evidence>
<dbReference type="PROSITE" id="PS00909">
    <property type="entry name" value="MR_MLE_2"/>
    <property type="match status" value="1"/>
</dbReference>
<dbReference type="InterPro" id="IPR013341">
    <property type="entry name" value="Mandelate_racemase_N_dom"/>
</dbReference>
<dbReference type="GO" id="GO:0016854">
    <property type="term" value="F:racemase and epimerase activity"/>
    <property type="evidence" value="ECO:0007669"/>
    <property type="project" value="UniProtKB-ARBA"/>
</dbReference>
<dbReference type="HOGENOM" id="CLU_030273_4_2_0"/>
<dbReference type="InParanoid" id="D1C9C7"/>
<dbReference type="EMBL" id="CP001824">
    <property type="protein sequence ID" value="ACZ40420.1"/>
    <property type="molecule type" value="Genomic_DNA"/>
</dbReference>
<dbReference type="Pfam" id="PF02746">
    <property type="entry name" value="MR_MLE_N"/>
    <property type="match status" value="1"/>
</dbReference>
<evidence type="ECO:0000256" key="6">
    <source>
        <dbReference type="NCBIfam" id="TIGR01927"/>
    </source>
</evidence>
<evidence type="ECO:0000256" key="3">
    <source>
        <dbReference type="ARBA" id="ARBA00023235"/>
    </source>
</evidence>
<feature type="active site" description="Proton donor" evidence="5">
    <location>
        <position position="162"/>
    </location>
</feature>
<dbReference type="GO" id="GO:0009234">
    <property type="term" value="P:menaquinone biosynthetic process"/>
    <property type="evidence" value="ECO:0007669"/>
    <property type="project" value="UniProtKB-UniRule"/>
</dbReference>
<feature type="binding site" evidence="5">
    <location>
        <position position="192"/>
    </location>
    <ligand>
        <name>Mg(2+)</name>
        <dbReference type="ChEBI" id="CHEBI:18420"/>
    </ligand>
</feature>
<feature type="binding site" evidence="5">
    <location>
        <position position="218"/>
    </location>
    <ligand>
        <name>Mg(2+)</name>
        <dbReference type="ChEBI" id="CHEBI:18420"/>
    </ligand>
</feature>
<dbReference type="Gene3D" id="3.20.20.120">
    <property type="entry name" value="Enolase-like C-terminal domain"/>
    <property type="match status" value="1"/>
</dbReference>
<dbReference type="InterPro" id="IPR029017">
    <property type="entry name" value="Enolase-like_N"/>
</dbReference>
<comment type="catalytic activity">
    <reaction evidence="5">
        <text>(1R,6R)-6-hydroxy-2-succinyl-cyclohexa-2,4-diene-1-carboxylate = 2-succinylbenzoate + H2O</text>
        <dbReference type="Rhea" id="RHEA:10196"/>
        <dbReference type="ChEBI" id="CHEBI:15377"/>
        <dbReference type="ChEBI" id="CHEBI:18325"/>
        <dbReference type="ChEBI" id="CHEBI:58689"/>
        <dbReference type="EC" id="4.2.1.113"/>
    </reaction>
</comment>
<protein>
    <recommendedName>
        <fullName evidence="5 6">o-succinylbenzoate synthase</fullName>
        <shortName evidence="5">OSB synthase</shortName>
        <shortName evidence="5">OSBS</shortName>
        <ecNumber evidence="5 6">4.2.1.113</ecNumber>
    </recommendedName>
    <alternativeName>
        <fullName evidence="5">4-(2'-carboxyphenyl)-4-oxybutyric acid synthase</fullName>
    </alternativeName>
    <alternativeName>
        <fullName evidence="5">o-succinylbenzoic acid synthase</fullName>
    </alternativeName>
</protein>
<dbReference type="GO" id="GO:0000287">
    <property type="term" value="F:magnesium ion binding"/>
    <property type="evidence" value="ECO:0007669"/>
    <property type="project" value="UniProtKB-UniRule"/>
</dbReference>
<comment type="pathway">
    <text evidence="5">Quinol/quinone metabolism; menaquinone biosynthesis.</text>
</comment>
<dbReference type="InterPro" id="IPR013342">
    <property type="entry name" value="Mandelate_racemase_C"/>
</dbReference>
<comment type="function">
    <text evidence="5">Converts 2-succinyl-6-hydroxy-2,4-cyclohexadiene-1-carboxylate (SHCHC) to 2-succinylbenzoate (OSB).</text>
</comment>
<dbReference type="NCBIfam" id="TIGR01927">
    <property type="entry name" value="menC_gam_Gplu"/>
    <property type="match status" value="1"/>
</dbReference>
<dbReference type="InterPro" id="IPR018110">
    <property type="entry name" value="Mandel_Rmase/mucon_lact_enz_CS"/>
</dbReference>
<keyword evidence="2 5" id="KW-0460">Magnesium</keyword>
<dbReference type="SUPFAM" id="SSF54826">
    <property type="entry name" value="Enolase N-terminal domain-like"/>
    <property type="match status" value="1"/>
</dbReference>
<keyword evidence="1 5" id="KW-0479">Metal-binding</keyword>
<dbReference type="GO" id="GO:0043748">
    <property type="term" value="F:O-succinylbenzoate synthase activity"/>
    <property type="evidence" value="ECO:0007669"/>
    <property type="project" value="UniProtKB-EC"/>
</dbReference>
<dbReference type="AlphaFoldDB" id="D1C9C7"/>
<keyword evidence="5" id="KW-0474">Menaquinone biosynthesis</keyword>
<dbReference type="HAMAP" id="MF_00470">
    <property type="entry name" value="MenC_1"/>
    <property type="match status" value="1"/>
</dbReference>
<dbReference type="InterPro" id="IPR029065">
    <property type="entry name" value="Enolase_C-like"/>
</dbReference>
<sequence length="356" mass="35711">MRVTRLEITPYRIPFAAGFATAHGRATAREGLILRLATDAGVEGLGEAAPLTEFGGGTAADAAALLEALTPALTGATLEALLDRCAALPLDRPGVAAVRCALETAALDVLGRARGVPLAALLAPNHAAEVPVNATVGVPGLEDAAAAAKQAVEAGFRTVKLKVGIVGSPSAEVERVAAVRSAVGPDVALRLDANGAWTPDEAIALLRRLAAYNLDLVEQPVPPGDVAGLARVRRAVDVPIAADESATTLDAVRALLQADAVDAVVVKPMVAGGPRAARDIIEEATDAGLRAIVTSTIDAGVGTALALHVAATLPDPIPACGLATGSLLTSDLLASPLEVHQGRMALPAGGGLGVEV</sequence>
<reference evidence="8 9" key="2">
    <citation type="journal article" date="2010" name="Stand. Genomic Sci.">
        <title>Complete genome sequence of Desulfohalobium retbaense type strain (HR(100)).</title>
        <authorList>
            <person name="Spring S."/>
            <person name="Nolan M."/>
            <person name="Lapidus A."/>
            <person name="Glavina Del Rio T."/>
            <person name="Copeland A."/>
            <person name="Tice H."/>
            <person name="Cheng J.F."/>
            <person name="Lucas S."/>
            <person name="Land M."/>
            <person name="Chen F."/>
            <person name="Bruce D."/>
            <person name="Goodwin L."/>
            <person name="Pitluck S."/>
            <person name="Ivanova N."/>
            <person name="Mavromatis K."/>
            <person name="Mikhailova N."/>
            <person name="Pati A."/>
            <person name="Chen A."/>
            <person name="Palaniappan K."/>
            <person name="Hauser L."/>
            <person name="Chang Y.J."/>
            <person name="Jeffries C.D."/>
            <person name="Munk C."/>
            <person name="Kiss H."/>
            <person name="Chain P."/>
            <person name="Han C."/>
            <person name="Brettin T."/>
            <person name="Detter J.C."/>
            <person name="Schuler E."/>
            <person name="Goker M."/>
            <person name="Rohde M."/>
            <person name="Bristow J."/>
            <person name="Eisen J.A."/>
            <person name="Markowitz V."/>
            <person name="Hugenholtz P."/>
            <person name="Kyrpides N.C."/>
            <person name="Klenk H.P."/>
        </authorList>
    </citation>
    <scope>NUCLEOTIDE SEQUENCE [LARGE SCALE GENOMIC DNA]</scope>
    <source>
        <strain evidence="9">ATCC 49802 / DSM 20745 / S 6022</strain>
    </source>
</reference>
<dbReference type="UniPathway" id="UPA00079"/>
<dbReference type="STRING" id="479434.Sthe_3017"/>
<reference evidence="9" key="1">
    <citation type="submission" date="2009-11" db="EMBL/GenBank/DDBJ databases">
        <title>The complete chromosome 2 of Sphaerobacter thermophilus DSM 20745.</title>
        <authorList>
            <person name="Lucas S."/>
            <person name="Copeland A."/>
            <person name="Lapidus A."/>
            <person name="Glavina del Rio T."/>
            <person name="Dalin E."/>
            <person name="Tice H."/>
            <person name="Bruce D."/>
            <person name="Goodwin L."/>
            <person name="Pitluck S."/>
            <person name="Kyrpides N."/>
            <person name="Mavromatis K."/>
            <person name="Ivanova N."/>
            <person name="Mikhailova N."/>
            <person name="LaButti K.M."/>
            <person name="Clum A."/>
            <person name="Sun H.I."/>
            <person name="Brettin T."/>
            <person name="Detter J.C."/>
            <person name="Han C."/>
            <person name="Larimer F."/>
            <person name="Land M."/>
            <person name="Hauser L."/>
            <person name="Markowitz V."/>
            <person name="Cheng J.F."/>
            <person name="Hugenholtz P."/>
            <person name="Woyke T."/>
            <person name="Wu D."/>
            <person name="Steenblock K."/>
            <person name="Schneider S."/>
            <person name="Pukall R."/>
            <person name="Goeker M."/>
            <person name="Klenk H.P."/>
            <person name="Eisen J.A."/>
        </authorList>
    </citation>
    <scope>NUCLEOTIDE SEQUENCE [LARGE SCALE GENOMIC DNA]</scope>
    <source>
        <strain evidence="9">ATCC 49802 / DSM 20745 / S 6022</strain>
    </source>
</reference>
<evidence type="ECO:0000313" key="8">
    <source>
        <dbReference type="EMBL" id="ACZ40420.1"/>
    </source>
</evidence>
<feature type="binding site" evidence="5">
    <location>
        <position position="243"/>
    </location>
    <ligand>
        <name>Mg(2+)</name>
        <dbReference type="ChEBI" id="CHEBI:18420"/>
    </ligand>
</feature>
<evidence type="ECO:0000313" key="9">
    <source>
        <dbReference type="Proteomes" id="UP000002027"/>
    </source>
</evidence>
<dbReference type="SUPFAM" id="SSF51604">
    <property type="entry name" value="Enolase C-terminal domain-like"/>
    <property type="match status" value="1"/>
</dbReference>
<comment type="cofactor">
    <cofactor evidence="5">
        <name>a divalent metal cation</name>
        <dbReference type="ChEBI" id="CHEBI:60240"/>
    </cofactor>
</comment>
<proteinExistence type="inferred from homology"/>
<dbReference type="EC" id="4.2.1.113" evidence="5 6"/>
<feature type="active site" description="Proton acceptor" evidence="5">
    <location>
        <position position="267"/>
    </location>
</feature>
<gene>
    <name evidence="5" type="primary">menC</name>
    <name evidence="8" type="ordered locus">Sthe_3017</name>
</gene>
<organism evidence="8 9">
    <name type="scientific">Sphaerobacter thermophilus (strain ATCC 49802 / DSM 20745 / KCCM 41009 / NCIMB 13125 / S 6022)</name>
    <dbReference type="NCBI Taxonomy" id="479434"/>
    <lineage>
        <taxon>Bacteria</taxon>
        <taxon>Pseudomonadati</taxon>
        <taxon>Thermomicrobiota</taxon>
        <taxon>Thermomicrobia</taxon>
        <taxon>Sphaerobacterales</taxon>
        <taxon>Sphaerobacterineae</taxon>
        <taxon>Sphaerobacteraceae</taxon>
        <taxon>Sphaerobacter</taxon>
    </lineage>
</organism>
<dbReference type="PANTHER" id="PTHR48073">
    <property type="entry name" value="O-SUCCINYLBENZOATE SYNTHASE-RELATED"/>
    <property type="match status" value="1"/>
</dbReference>
<dbReference type="Proteomes" id="UP000002027">
    <property type="component" value="Chromosome 2"/>
</dbReference>
<evidence type="ECO:0000256" key="2">
    <source>
        <dbReference type="ARBA" id="ARBA00022842"/>
    </source>
</evidence>
<accession>D1C9C7</accession>
<dbReference type="SFLD" id="SFLDS00001">
    <property type="entry name" value="Enolase"/>
    <property type="match status" value="1"/>
</dbReference>
<keyword evidence="4 5" id="KW-0456">Lyase</keyword>
<dbReference type="Pfam" id="PF13378">
    <property type="entry name" value="MR_MLE_C"/>
    <property type="match status" value="1"/>
</dbReference>
<keyword evidence="9" id="KW-1185">Reference proteome</keyword>